<comment type="similarity">
    <text evidence="4 11">Belongs to the MoeA family.</text>
</comment>
<dbReference type="Pfam" id="PF03454">
    <property type="entry name" value="MoeA_C"/>
    <property type="match status" value="1"/>
</dbReference>
<dbReference type="InterPro" id="IPR036135">
    <property type="entry name" value="MoeA_linker/N_sf"/>
</dbReference>
<keyword evidence="9 11" id="KW-0501">Molybdenum cofactor biosynthesis</keyword>
<dbReference type="GO" id="GO:0061599">
    <property type="term" value="F:molybdopterin molybdotransferase activity"/>
    <property type="evidence" value="ECO:0007669"/>
    <property type="project" value="UniProtKB-UniRule"/>
</dbReference>
<reference evidence="13" key="1">
    <citation type="journal article" date="2014" name="Int. J. Syst. Evol. Microbiol.">
        <title>Complete genome sequence of Corynebacterium casei LMG S-19264T (=DSM 44701T), isolated from a smear-ripened cheese.</title>
        <authorList>
            <consortium name="US DOE Joint Genome Institute (JGI-PGF)"/>
            <person name="Walter F."/>
            <person name="Albersmeier A."/>
            <person name="Kalinowski J."/>
            <person name="Ruckert C."/>
        </authorList>
    </citation>
    <scope>NUCLEOTIDE SEQUENCE</scope>
    <source>
        <strain evidence="13">KCTC 22164</strain>
    </source>
</reference>
<dbReference type="NCBIfam" id="TIGR00177">
    <property type="entry name" value="molyb_syn"/>
    <property type="match status" value="1"/>
</dbReference>
<organism evidence="13 14">
    <name type="scientific">Alteromonas halophila</name>
    <dbReference type="NCBI Taxonomy" id="516698"/>
    <lineage>
        <taxon>Bacteria</taxon>
        <taxon>Pseudomonadati</taxon>
        <taxon>Pseudomonadota</taxon>
        <taxon>Gammaproteobacteria</taxon>
        <taxon>Alteromonadales</taxon>
        <taxon>Alteromonadaceae</taxon>
        <taxon>Alteromonas/Salinimonas group</taxon>
        <taxon>Alteromonas</taxon>
    </lineage>
</organism>
<dbReference type="InterPro" id="IPR005111">
    <property type="entry name" value="MoeA_C_domain_IV"/>
</dbReference>
<evidence type="ECO:0000256" key="4">
    <source>
        <dbReference type="ARBA" id="ARBA00010763"/>
    </source>
</evidence>
<reference evidence="13" key="2">
    <citation type="submission" date="2020-09" db="EMBL/GenBank/DDBJ databases">
        <authorList>
            <person name="Sun Q."/>
            <person name="Kim S."/>
        </authorList>
    </citation>
    <scope>NUCLEOTIDE SEQUENCE</scope>
    <source>
        <strain evidence="13">KCTC 22164</strain>
    </source>
</reference>
<sequence>MATSANWLSLSQASAKIAQAATTVTDTETVALSDALGRVLAADLNATQDVPPWDNAGMDGYAVACDDTDADLLPVQGVITAGQSDIPALNRGACLRIMTGAPLPAGADAVVMQENTSRHNDAIRCHVPPSPGDNIRRRGCDISRHEVLLNQGTLLGPAHLMVIAAQGRNDVTVTRKLKVGVLTTGDELIEPGGTLHGGQIFDANRTGISALLHSLPVTVTDYGIVKDEPAQLRDVFERATNSQDVLISSGGVSVGDADFVKSVVAQAGSIDFWKVAIKPGKPFAFGKLGHTLFCGVPGNPVSAYVTTQMLVLPLLASLCGMPGHEPPLSRATLTATINRRPERQEFMRARYENNAETGLRVTPLPRQSSAVMTSVTQANCYLLIEADCDGIEQGEQVSILAFNPMGSV</sequence>
<comment type="function">
    <text evidence="2 11">Catalyzes the insertion of molybdate into adenylated molybdopterin with the concomitant release of AMP.</text>
</comment>
<evidence type="ECO:0000313" key="13">
    <source>
        <dbReference type="EMBL" id="GGW95758.1"/>
    </source>
</evidence>
<dbReference type="NCBIfam" id="NF045515">
    <property type="entry name" value="Glp_gephyrin"/>
    <property type="match status" value="1"/>
</dbReference>
<keyword evidence="6 11" id="KW-0808">Transferase</keyword>
<feature type="domain" description="MoaB/Mog" evidence="12">
    <location>
        <begin position="180"/>
        <end position="317"/>
    </location>
</feature>
<keyword evidence="14" id="KW-1185">Reference proteome</keyword>
<dbReference type="PANTHER" id="PTHR10192:SF5">
    <property type="entry name" value="GEPHYRIN"/>
    <property type="match status" value="1"/>
</dbReference>
<dbReference type="InterPro" id="IPR036425">
    <property type="entry name" value="MoaB/Mog-like_dom_sf"/>
</dbReference>
<evidence type="ECO:0000256" key="9">
    <source>
        <dbReference type="ARBA" id="ARBA00023150"/>
    </source>
</evidence>
<evidence type="ECO:0000256" key="7">
    <source>
        <dbReference type="ARBA" id="ARBA00022723"/>
    </source>
</evidence>
<evidence type="ECO:0000256" key="1">
    <source>
        <dbReference type="ARBA" id="ARBA00001946"/>
    </source>
</evidence>
<dbReference type="Gene3D" id="2.170.190.11">
    <property type="entry name" value="Molybdopterin biosynthesis moea protein, domain 3"/>
    <property type="match status" value="1"/>
</dbReference>
<dbReference type="CDD" id="cd00887">
    <property type="entry name" value="MoeA"/>
    <property type="match status" value="1"/>
</dbReference>
<dbReference type="PROSITE" id="PS01079">
    <property type="entry name" value="MOCF_BIOSYNTHESIS_2"/>
    <property type="match status" value="1"/>
</dbReference>
<dbReference type="Gene3D" id="2.40.340.10">
    <property type="entry name" value="MoeA, C-terminal, domain IV"/>
    <property type="match status" value="1"/>
</dbReference>
<dbReference type="Proteomes" id="UP000631300">
    <property type="component" value="Unassembled WGS sequence"/>
</dbReference>
<dbReference type="RefSeq" id="WP_189408206.1">
    <property type="nucleotide sequence ID" value="NZ_BMXP01000012.1"/>
</dbReference>
<dbReference type="SMART" id="SM00852">
    <property type="entry name" value="MoCF_biosynth"/>
    <property type="match status" value="1"/>
</dbReference>
<keyword evidence="5 11" id="KW-0500">Molybdenum</keyword>
<dbReference type="InterPro" id="IPR038987">
    <property type="entry name" value="MoeA-like"/>
</dbReference>
<dbReference type="SUPFAM" id="SSF53218">
    <property type="entry name" value="Molybdenum cofactor biosynthesis proteins"/>
    <property type="match status" value="1"/>
</dbReference>
<proteinExistence type="inferred from homology"/>
<comment type="cofactor">
    <cofactor evidence="1 11">
        <name>Mg(2+)</name>
        <dbReference type="ChEBI" id="CHEBI:18420"/>
    </cofactor>
</comment>
<evidence type="ECO:0000256" key="8">
    <source>
        <dbReference type="ARBA" id="ARBA00022842"/>
    </source>
</evidence>
<evidence type="ECO:0000259" key="12">
    <source>
        <dbReference type="SMART" id="SM00852"/>
    </source>
</evidence>
<evidence type="ECO:0000256" key="11">
    <source>
        <dbReference type="RuleBase" id="RU365090"/>
    </source>
</evidence>
<evidence type="ECO:0000256" key="6">
    <source>
        <dbReference type="ARBA" id="ARBA00022679"/>
    </source>
</evidence>
<dbReference type="EMBL" id="BMXP01000012">
    <property type="protein sequence ID" value="GGW95758.1"/>
    <property type="molecule type" value="Genomic_DNA"/>
</dbReference>
<dbReference type="AlphaFoldDB" id="A0A918JPS7"/>
<dbReference type="InterPro" id="IPR036688">
    <property type="entry name" value="MoeA_C_domain_IV_sf"/>
</dbReference>
<evidence type="ECO:0000256" key="2">
    <source>
        <dbReference type="ARBA" id="ARBA00002901"/>
    </source>
</evidence>
<dbReference type="Pfam" id="PF03453">
    <property type="entry name" value="MoeA_N"/>
    <property type="match status" value="1"/>
</dbReference>
<dbReference type="SUPFAM" id="SSF63882">
    <property type="entry name" value="MoeA N-terminal region -like"/>
    <property type="match status" value="1"/>
</dbReference>
<dbReference type="GO" id="GO:0005829">
    <property type="term" value="C:cytosol"/>
    <property type="evidence" value="ECO:0007669"/>
    <property type="project" value="TreeGrafter"/>
</dbReference>
<evidence type="ECO:0000256" key="3">
    <source>
        <dbReference type="ARBA" id="ARBA00005046"/>
    </source>
</evidence>
<dbReference type="GO" id="GO:0046872">
    <property type="term" value="F:metal ion binding"/>
    <property type="evidence" value="ECO:0007669"/>
    <property type="project" value="UniProtKB-UniRule"/>
</dbReference>
<evidence type="ECO:0000256" key="5">
    <source>
        <dbReference type="ARBA" id="ARBA00022505"/>
    </source>
</evidence>
<comment type="caution">
    <text evidence="13">The sequence shown here is derived from an EMBL/GenBank/DDBJ whole genome shotgun (WGS) entry which is preliminary data.</text>
</comment>
<dbReference type="EC" id="2.10.1.1" evidence="11"/>
<dbReference type="SUPFAM" id="SSF63867">
    <property type="entry name" value="MoeA C-terminal domain-like"/>
    <property type="match status" value="1"/>
</dbReference>
<evidence type="ECO:0000256" key="10">
    <source>
        <dbReference type="ARBA" id="ARBA00047317"/>
    </source>
</evidence>
<dbReference type="InterPro" id="IPR005110">
    <property type="entry name" value="MoeA_linker/N"/>
</dbReference>
<keyword evidence="8 11" id="KW-0460">Magnesium</keyword>
<dbReference type="InterPro" id="IPR008284">
    <property type="entry name" value="MoCF_biosynth_CS"/>
</dbReference>
<comment type="catalytic activity">
    <reaction evidence="10">
        <text>adenylyl-molybdopterin + molybdate = Mo-molybdopterin + AMP + H(+)</text>
        <dbReference type="Rhea" id="RHEA:35047"/>
        <dbReference type="ChEBI" id="CHEBI:15378"/>
        <dbReference type="ChEBI" id="CHEBI:36264"/>
        <dbReference type="ChEBI" id="CHEBI:62727"/>
        <dbReference type="ChEBI" id="CHEBI:71302"/>
        <dbReference type="ChEBI" id="CHEBI:456215"/>
        <dbReference type="EC" id="2.10.1.1"/>
    </reaction>
</comment>
<accession>A0A918JPS7</accession>
<comment type="pathway">
    <text evidence="3 11">Cofactor biosynthesis; molybdopterin biosynthesis.</text>
</comment>
<dbReference type="InterPro" id="IPR001453">
    <property type="entry name" value="MoaB/Mog_dom"/>
</dbReference>
<dbReference type="PANTHER" id="PTHR10192">
    <property type="entry name" value="MOLYBDOPTERIN BIOSYNTHESIS PROTEIN"/>
    <property type="match status" value="1"/>
</dbReference>
<dbReference type="GO" id="GO:0006777">
    <property type="term" value="P:Mo-molybdopterin cofactor biosynthetic process"/>
    <property type="evidence" value="ECO:0007669"/>
    <property type="project" value="UniProtKB-UniRule"/>
</dbReference>
<protein>
    <recommendedName>
        <fullName evidence="11">Molybdopterin molybdenumtransferase</fullName>
        <ecNumber evidence="11">2.10.1.1</ecNumber>
    </recommendedName>
</protein>
<dbReference type="FunFam" id="3.40.980.10:FF:000004">
    <property type="entry name" value="Molybdopterin molybdenumtransferase"/>
    <property type="match status" value="1"/>
</dbReference>
<dbReference type="Pfam" id="PF00994">
    <property type="entry name" value="MoCF_biosynth"/>
    <property type="match status" value="1"/>
</dbReference>
<gene>
    <name evidence="13" type="ORF">GCM10007391_32400</name>
</gene>
<dbReference type="Gene3D" id="3.90.105.10">
    <property type="entry name" value="Molybdopterin biosynthesis moea protein, domain 2"/>
    <property type="match status" value="1"/>
</dbReference>
<evidence type="ECO:0000313" key="14">
    <source>
        <dbReference type="Proteomes" id="UP000631300"/>
    </source>
</evidence>
<dbReference type="Gene3D" id="3.40.980.10">
    <property type="entry name" value="MoaB/Mog-like domain"/>
    <property type="match status" value="1"/>
</dbReference>
<keyword evidence="7 11" id="KW-0479">Metal-binding</keyword>
<name>A0A918JPS7_9ALTE</name>